<keyword evidence="2" id="KW-1185">Reference proteome</keyword>
<comment type="caution">
    <text evidence="1">The sequence shown here is derived from an EMBL/GenBank/DDBJ whole genome shotgun (WGS) entry which is preliminary data.</text>
</comment>
<reference evidence="1 2" key="1">
    <citation type="submission" date="2021-06" db="EMBL/GenBank/DDBJ databases">
        <authorList>
            <person name="Kallberg Y."/>
            <person name="Tangrot J."/>
            <person name="Rosling A."/>
        </authorList>
    </citation>
    <scope>NUCLEOTIDE SEQUENCE [LARGE SCALE GENOMIC DNA]</scope>
    <source>
        <strain evidence="1 2">120-4 pot B 10/14</strain>
    </source>
</reference>
<proteinExistence type="predicted"/>
<protein>
    <submittedName>
        <fullName evidence="1">4701_t:CDS:1</fullName>
    </submittedName>
</protein>
<accession>A0ABN7XBC1</accession>
<gene>
    <name evidence="1" type="ORF">GMARGA_LOCUS41303</name>
</gene>
<feature type="non-terminal residue" evidence="1">
    <location>
        <position position="1"/>
    </location>
</feature>
<evidence type="ECO:0000313" key="1">
    <source>
        <dbReference type="EMBL" id="CAG8852482.1"/>
    </source>
</evidence>
<dbReference type="EMBL" id="CAJVQB010112449">
    <property type="protein sequence ID" value="CAG8852482.1"/>
    <property type="molecule type" value="Genomic_DNA"/>
</dbReference>
<dbReference type="Proteomes" id="UP000789901">
    <property type="component" value="Unassembled WGS sequence"/>
</dbReference>
<name>A0ABN7XBC1_GIGMA</name>
<evidence type="ECO:0000313" key="2">
    <source>
        <dbReference type="Proteomes" id="UP000789901"/>
    </source>
</evidence>
<sequence length="91" mass="10163">TINATTQSEIKVNNTTIKAVNYKQCFRILGCYFTSGKGHKPILKAIQEEARTAATQLPGFQPIYSEISTLEDQDAALTNKFILEHSDYILP</sequence>
<feature type="non-terminal residue" evidence="1">
    <location>
        <position position="91"/>
    </location>
</feature>
<organism evidence="1 2">
    <name type="scientific">Gigaspora margarita</name>
    <dbReference type="NCBI Taxonomy" id="4874"/>
    <lineage>
        <taxon>Eukaryota</taxon>
        <taxon>Fungi</taxon>
        <taxon>Fungi incertae sedis</taxon>
        <taxon>Mucoromycota</taxon>
        <taxon>Glomeromycotina</taxon>
        <taxon>Glomeromycetes</taxon>
        <taxon>Diversisporales</taxon>
        <taxon>Gigasporaceae</taxon>
        <taxon>Gigaspora</taxon>
    </lineage>
</organism>